<evidence type="ECO:0000259" key="1">
    <source>
        <dbReference type="Pfam" id="PF11074"/>
    </source>
</evidence>
<dbReference type="RefSeq" id="WP_151667514.1">
    <property type="nucleotide sequence ID" value="NZ_WBVO01000006.1"/>
</dbReference>
<evidence type="ECO:0000313" key="3">
    <source>
        <dbReference type="Proteomes" id="UP000468650"/>
    </source>
</evidence>
<dbReference type="AlphaFoldDB" id="A0A6N6RGZ0"/>
<dbReference type="Proteomes" id="UP000468650">
    <property type="component" value="Unassembled WGS sequence"/>
</dbReference>
<dbReference type="OrthoDB" id="9783873at2"/>
<reference evidence="2 3" key="1">
    <citation type="submission" date="2019-09" db="EMBL/GenBank/DDBJ databases">
        <title>Genomes of family Cryomorphaceae.</title>
        <authorList>
            <person name="Bowman J.P."/>
        </authorList>
    </citation>
    <scope>NUCLEOTIDE SEQUENCE [LARGE SCALE GENOMIC DNA]</scope>
    <source>
        <strain evidence="2 3">LMG 25704</strain>
    </source>
</reference>
<comment type="caution">
    <text evidence="2">The sequence shown here is derived from an EMBL/GenBank/DDBJ whole genome shotgun (WGS) entry which is preliminary data.</text>
</comment>
<gene>
    <name evidence="2" type="ORF">F8C67_09030</name>
</gene>
<protein>
    <submittedName>
        <fullName evidence="2">DUF2779 domain-containing protein</fullName>
    </submittedName>
</protein>
<dbReference type="InterPro" id="IPR021301">
    <property type="entry name" value="DUF2779"/>
</dbReference>
<evidence type="ECO:0000313" key="2">
    <source>
        <dbReference type="EMBL" id="KAB2810013.1"/>
    </source>
</evidence>
<dbReference type="Pfam" id="PF11074">
    <property type="entry name" value="DUF2779"/>
    <property type="match status" value="1"/>
</dbReference>
<dbReference type="EMBL" id="WBVO01000006">
    <property type="protein sequence ID" value="KAB2810013.1"/>
    <property type="molecule type" value="Genomic_DNA"/>
</dbReference>
<feature type="domain" description="DUF2779" evidence="1">
    <location>
        <begin position="296"/>
        <end position="423"/>
    </location>
</feature>
<accession>A0A6N6RGZ0</accession>
<proteinExistence type="predicted"/>
<organism evidence="2 3">
    <name type="scientific">Phaeocystidibacter luteus</name>
    <dbReference type="NCBI Taxonomy" id="911197"/>
    <lineage>
        <taxon>Bacteria</taxon>
        <taxon>Pseudomonadati</taxon>
        <taxon>Bacteroidota</taxon>
        <taxon>Flavobacteriia</taxon>
        <taxon>Flavobacteriales</taxon>
        <taxon>Phaeocystidibacteraceae</taxon>
        <taxon>Phaeocystidibacter</taxon>
    </lineage>
</organism>
<sequence>MTNYRHVLSKSRYVSGLQCEKKFWIEKNQKDLVPLVSAADQARFDAGHDIGALAQQRFPGGKDATPEEFYNWGPSYEKTKQWIEEGESVIYEAAFFHEGCMAALDIFLKVGDEIHAIEVKSSTKVKPYHLTDSSYQYHIMKSAGYEPDRFFLMHINNQYERNGELDLEQLFTLSDITEEVLELQEGIEDRIENLKLVLQQPERPEVQIGQHCGDPFDCSLKYMCWKDVPNPNVLSIPYLKDKWALFFEGKQRFEDLEESMISPSARPLWRGVVHGESILKTEKLKAFLDTLEYPLYFFDFETIAPVVPLYDGTRPYQAIPVQYSVQVVMGDGVDPYEYNFLASFGNGELPYEELLHAMLKDLGTSGTILAYNQGFEKGKIKLLGSLFPEHKEACDKLLARFNDLIIPFKQKAWYNPDMMGSASIKQVFPSVCPDDDGYSALDIAEGGTASKELLALAQGTVPKDEVEALREKLLAYCEMDTWAMVRIWEEMGKVAN</sequence>
<keyword evidence="3" id="KW-1185">Reference proteome</keyword>
<name>A0A6N6RGZ0_9FLAO</name>